<dbReference type="Pfam" id="PF20247">
    <property type="entry name" value="DUF6602"/>
    <property type="match status" value="1"/>
</dbReference>
<feature type="domain" description="DUF6602" evidence="1">
    <location>
        <begin position="22"/>
        <end position="126"/>
    </location>
</feature>
<dbReference type="RefSeq" id="WP_147575946.1">
    <property type="nucleotide sequence ID" value="NZ_VOWB01000079.1"/>
</dbReference>
<dbReference type="InterPro" id="IPR046537">
    <property type="entry name" value="DUF6602"/>
</dbReference>
<evidence type="ECO:0000259" key="1">
    <source>
        <dbReference type="Pfam" id="PF20247"/>
    </source>
</evidence>
<organism evidence="2 3">
    <name type="scientific">Campylobacter peloridis</name>
    <dbReference type="NCBI Taxonomy" id="488546"/>
    <lineage>
        <taxon>Bacteria</taxon>
        <taxon>Pseudomonadati</taxon>
        <taxon>Campylobacterota</taxon>
        <taxon>Epsilonproteobacteria</taxon>
        <taxon>Campylobacterales</taxon>
        <taxon>Campylobacteraceae</taxon>
        <taxon>Campylobacter</taxon>
    </lineage>
</organism>
<sequence length="274" mass="31138">MKFSVSDFLRNIGQELVLKFNSASNNSHPQAIGRARECGVIEKLEALLPSGVGVGSGFVIDLYGGVSKQSDIIIYEKNFASRFMQNNVEDYAYYSCENVLAVGEVKSNANSNDIKDSIEKLKLVKEIQREKPEQKGVYRNFFSSICSQDIDSQSFDPINKDTDQIFTFLIAKTLPSIEIIHKNLKDICGDKKYLYPNCFVSIEGKSFYYTNNESILISAMGSEGIYEFILENPFAYFINHLAIFIKCARTTRLNNYKYLGYYENTITSNKHIKI</sequence>
<proteinExistence type="predicted"/>
<accession>A0A5C7DMQ3</accession>
<comment type="caution">
    <text evidence="2">The sequence shown here is derived from an EMBL/GenBank/DDBJ whole genome shotgun (WGS) entry which is preliminary data.</text>
</comment>
<dbReference type="CDD" id="cd21173">
    <property type="entry name" value="NucC-like"/>
    <property type="match status" value="1"/>
</dbReference>
<dbReference type="Proteomes" id="UP000321310">
    <property type="component" value="Unassembled WGS sequence"/>
</dbReference>
<gene>
    <name evidence="2" type="ORF">FPD46_07320</name>
</gene>
<reference evidence="2 3" key="1">
    <citation type="submission" date="2019-07" db="EMBL/GenBank/DDBJ databases">
        <title>Rapid identification of Enteric Bacteria from Whole Genome Sequences (WGS) using Average Nucleotide Identity (ANI).</title>
        <authorList>
            <person name="Lane C."/>
        </authorList>
    </citation>
    <scope>NUCLEOTIDE SEQUENCE [LARGE SCALE GENOMIC DNA]</scope>
    <source>
        <strain evidence="2 3">2016D-0250</strain>
    </source>
</reference>
<protein>
    <recommendedName>
        <fullName evidence="1">DUF6602 domain-containing protein</fullName>
    </recommendedName>
</protein>
<evidence type="ECO:0000313" key="2">
    <source>
        <dbReference type="EMBL" id="TXE79055.1"/>
    </source>
</evidence>
<dbReference type="AlphaFoldDB" id="A0A5C7DMQ3"/>
<name>A0A5C7DMQ3_9BACT</name>
<dbReference type="EMBL" id="VOWB01000079">
    <property type="protein sequence ID" value="TXE79055.1"/>
    <property type="molecule type" value="Genomic_DNA"/>
</dbReference>
<evidence type="ECO:0000313" key="3">
    <source>
        <dbReference type="Proteomes" id="UP000321310"/>
    </source>
</evidence>